<feature type="transmembrane region" description="Helical" evidence="1">
    <location>
        <begin position="185"/>
        <end position="203"/>
    </location>
</feature>
<dbReference type="AlphaFoldDB" id="A0A1G1WM21"/>
<gene>
    <name evidence="3" type="ORF">A3J50_03530</name>
</gene>
<comment type="caution">
    <text evidence="3">The sequence shown here is derived from an EMBL/GenBank/DDBJ whole genome shotgun (WGS) entry which is preliminary data.</text>
</comment>
<dbReference type="EMBL" id="MHCX01000043">
    <property type="protein sequence ID" value="OGY28792.1"/>
    <property type="molecule type" value="Genomic_DNA"/>
</dbReference>
<feature type="chain" id="PRO_5009581217" description="Cohesin domain-containing protein" evidence="2">
    <location>
        <begin position="24"/>
        <end position="208"/>
    </location>
</feature>
<accession>A0A1G1WM21</accession>
<sequence>MTKLLYLLPSFLLVSLFSASAVASAGTAKLSLSPSTGVKNVGTNFDVEIRVNTGSEKINSAAGILTYPKDLVDVEISTLNSFANFFSQREVDAISGTVKVNGGVSEGITGDNLLLATLTLTPKKAGSANLAFTNQSVVYKGGLNVLGTSSGGVYTLSATPSGGLSTPVATASSTSALPKSGFTEFTLILVLLSLSSIVVGLTFKKLLA</sequence>
<evidence type="ECO:0000313" key="3">
    <source>
        <dbReference type="EMBL" id="OGY28792.1"/>
    </source>
</evidence>
<evidence type="ECO:0000256" key="1">
    <source>
        <dbReference type="SAM" id="Phobius"/>
    </source>
</evidence>
<reference evidence="3 4" key="1">
    <citation type="journal article" date="2016" name="Nat. Commun.">
        <title>Thousands of microbial genomes shed light on interconnected biogeochemical processes in an aquifer system.</title>
        <authorList>
            <person name="Anantharaman K."/>
            <person name="Brown C.T."/>
            <person name="Hug L.A."/>
            <person name="Sharon I."/>
            <person name="Castelle C.J."/>
            <person name="Probst A.J."/>
            <person name="Thomas B.C."/>
            <person name="Singh A."/>
            <person name="Wilkins M.J."/>
            <person name="Karaoz U."/>
            <person name="Brodie E.L."/>
            <person name="Williams K.H."/>
            <person name="Hubbard S.S."/>
            <person name="Banfield J.F."/>
        </authorList>
    </citation>
    <scope>NUCLEOTIDE SEQUENCE [LARGE SCALE GENOMIC DNA]</scope>
</reference>
<evidence type="ECO:0008006" key="5">
    <source>
        <dbReference type="Google" id="ProtNLM"/>
    </source>
</evidence>
<keyword evidence="1" id="KW-0472">Membrane</keyword>
<dbReference type="Proteomes" id="UP000177821">
    <property type="component" value="Unassembled WGS sequence"/>
</dbReference>
<keyword evidence="1" id="KW-0812">Transmembrane</keyword>
<organism evidence="3 4">
    <name type="scientific">Candidatus Woykebacteria bacterium RIFCSPHIGHO2_02_FULL_43_16b</name>
    <dbReference type="NCBI Taxonomy" id="1802601"/>
    <lineage>
        <taxon>Bacteria</taxon>
        <taxon>Candidatus Woykeibacteriota</taxon>
    </lineage>
</organism>
<keyword evidence="1" id="KW-1133">Transmembrane helix</keyword>
<name>A0A1G1WM21_9BACT</name>
<evidence type="ECO:0000256" key="2">
    <source>
        <dbReference type="SAM" id="SignalP"/>
    </source>
</evidence>
<keyword evidence="2" id="KW-0732">Signal</keyword>
<protein>
    <recommendedName>
        <fullName evidence="5">Cohesin domain-containing protein</fullName>
    </recommendedName>
</protein>
<feature type="signal peptide" evidence="2">
    <location>
        <begin position="1"/>
        <end position="23"/>
    </location>
</feature>
<evidence type="ECO:0000313" key="4">
    <source>
        <dbReference type="Proteomes" id="UP000177821"/>
    </source>
</evidence>
<proteinExistence type="predicted"/>